<organism evidence="3 4">
    <name type="scientific">Peribacillus asahii</name>
    <dbReference type="NCBI Taxonomy" id="228899"/>
    <lineage>
        <taxon>Bacteria</taxon>
        <taxon>Bacillati</taxon>
        <taxon>Bacillota</taxon>
        <taxon>Bacilli</taxon>
        <taxon>Bacillales</taxon>
        <taxon>Bacillaceae</taxon>
        <taxon>Peribacillus</taxon>
    </lineage>
</organism>
<dbReference type="Proteomes" id="UP000283095">
    <property type="component" value="Chromosome"/>
</dbReference>
<dbReference type="InterPro" id="IPR014036">
    <property type="entry name" value="DeoR-like_C"/>
</dbReference>
<evidence type="ECO:0000256" key="2">
    <source>
        <dbReference type="ARBA" id="ARBA00023163"/>
    </source>
</evidence>
<dbReference type="InterPro" id="IPR036388">
    <property type="entry name" value="WH-like_DNA-bd_sf"/>
</dbReference>
<dbReference type="EMBL" id="CP026095">
    <property type="protein sequence ID" value="AZV42656.1"/>
    <property type="molecule type" value="Genomic_DNA"/>
</dbReference>
<keyword evidence="1" id="KW-0805">Transcription regulation</keyword>
<dbReference type="Pfam" id="PF08220">
    <property type="entry name" value="HTH_DeoR"/>
    <property type="match status" value="1"/>
</dbReference>
<accession>A0A3Q9RN90</accession>
<dbReference type="PROSITE" id="PS51000">
    <property type="entry name" value="HTH_DEOR_2"/>
    <property type="match status" value="1"/>
</dbReference>
<keyword evidence="2" id="KW-0804">Transcription</keyword>
<dbReference type="InterPro" id="IPR037171">
    <property type="entry name" value="NagB/RpiA_transferase-like"/>
</dbReference>
<proteinExistence type="predicted"/>
<dbReference type="Gene3D" id="3.40.50.1360">
    <property type="match status" value="1"/>
</dbReference>
<sequence>MSLLAEERKKQIIEMIESQGQVKVNDLAKDFEVSTETIRRYLEDLESENKLKKVYGGAIKVDSEEEPSMFEREILRIDEKKQIGQKAASLIQKGDVIFIDEGSTTLQMASSLTDLLDVTIITNSFPLVTMLMKYESKGLFTGDIIFLGGHVNSKHFRASGSLAEKMAKDFYVNKAFIAIDGVHPETGITSFDLEKCLLSKIFIHNASETFVLADHTKLNVKATYKIESLKEIDHLITNVPMPTDWNIQDMNWII</sequence>
<dbReference type="PRINTS" id="PR00037">
    <property type="entry name" value="HTHLACR"/>
</dbReference>
<dbReference type="AlphaFoldDB" id="A0A3Q9RN90"/>
<dbReference type="Pfam" id="PF00455">
    <property type="entry name" value="DeoRC"/>
    <property type="match status" value="1"/>
</dbReference>
<dbReference type="OrthoDB" id="9797223at2"/>
<gene>
    <name evidence="3" type="ORF">BAOM_2047</name>
</gene>
<evidence type="ECO:0000313" key="3">
    <source>
        <dbReference type="EMBL" id="AZV42656.1"/>
    </source>
</evidence>
<dbReference type="SMART" id="SM01134">
    <property type="entry name" value="DeoRC"/>
    <property type="match status" value="1"/>
</dbReference>
<evidence type="ECO:0000313" key="4">
    <source>
        <dbReference type="Proteomes" id="UP000283095"/>
    </source>
</evidence>
<evidence type="ECO:0000256" key="1">
    <source>
        <dbReference type="ARBA" id="ARBA00023015"/>
    </source>
</evidence>
<reference evidence="3 4" key="1">
    <citation type="submission" date="2018-01" db="EMBL/GenBank/DDBJ databases">
        <title>Bacillus asahii Genome sequencing and assembly.</title>
        <authorList>
            <person name="Jiang H."/>
            <person name="Feng Y."/>
            <person name="Zhao F."/>
            <person name="Lin X."/>
        </authorList>
    </citation>
    <scope>NUCLEOTIDE SEQUENCE [LARGE SCALE GENOMIC DNA]</scope>
    <source>
        <strain evidence="3 4">OM18</strain>
    </source>
</reference>
<dbReference type="SUPFAM" id="SSF46785">
    <property type="entry name" value="Winged helix' DNA-binding domain"/>
    <property type="match status" value="1"/>
</dbReference>
<dbReference type="PANTHER" id="PTHR30363:SF44">
    <property type="entry name" value="AGA OPERON TRANSCRIPTIONAL REPRESSOR-RELATED"/>
    <property type="match status" value="1"/>
</dbReference>
<dbReference type="InterPro" id="IPR036390">
    <property type="entry name" value="WH_DNA-bd_sf"/>
</dbReference>
<dbReference type="InterPro" id="IPR050313">
    <property type="entry name" value="Carb_Metab_HTH_regulators"/>
</dbReference>
<name>A0A3Q9RN90_9BACI</name>
<dbReference type="GO" id="GO:0003700">
    <property type="term" value="F:DNA-binding transcription factor activity"/>
    <property type="evidence" value="ECO:0007669"/>
    <property type="project" value="InterPro"/>
</dbReference>
<dbReference type="Gene3D" id="1.10.10.10">
    <property type="entry name" value="Winged helix-like DNA-binding domain superfamily/Winged helix DNA-binding domain"/>
    <property type="match status" value="1"/>
</dbReference>
<dbReference type="PANTHER" id="PTHR30363">
    <property type="entry name" value="HTH-TYPE TRANSCRIPTIONAL REGULATOR SRLR-RELATED"/>
    <property type="match status" value="1"/>
</dbReference>
<dbReference type="SUPFAM" id="SSF100950">
    <property type="entry name" value="NagB/RpiA/CoA transferase-like"/>
    <property type="match status" value="1"/>
</dbReference>
<dbReference type="SMART" id="SM00420">
    <property type="entry name" value="HTH_DEOR"/>
    <property type="match status" value="1"/>
</dbReference>
<dbReference type="InterPro" id="IPR001034">
    <property type="entry name" value="DeoR_HTH"/>
</dbReference>
<dbReference type="KEGG" id="pasa:BAOM_2047"/>
<dbReference type="RefSeq" id="WP_127760089.1">
    <property type="nucleotide sequence ID" value="NZ_CP026095.1"/>
</dbReference>
<protein>
    <submittedName>
        <fullName evidence="3">Cytochrome C</fullName>
    </submittedName>
</protein>